<feature type="binding site" evidence="4">
    <location>
        <position position="201"/>
    </location>
    <ligand>
        <name>Mg(2+)</name>
        <dbReference type="ChEBI" id="CHEBI:18420"/>
    </ligand>
</feature>
<dbReference type="UniPathway" id="UPA00079"/>
<keyword evidence="2 4" id="KW-0460">Magnesium</keyword>
<name>A0A7T7M8V4_9ACTO</name>
<dbReference type="EC" id="4.2.1.113" evidence="4"/>
<organism evidence="7 8">
    <name type="scientific">Actinomyces weissii</name>
    <dbReference type="NCBI Taxonomy" id="675090"/>
    <lineage>
        <taxon>Bacteria</taxon>
        <taxon>Bacillati</taxon>
        <taxon>Actinomycetota</taxon>
        <taxon>Actinomycetes</taxon>
        <taxon>Actinomycetales</taxon>
        <taxon>Actinomycetaceae</taxon>
        <taxon>Actinomyces</taxon>
    </lineage>
</organism>
<feature type="binding site" evidence="4">
    <location>
        <position position="173"/>
    </location>
    <ligand>
        <name>Mg(2+)</name>
        <dbReference type="ChEBI" id="CHEBI:18420"/>
    </ligand>
</feature>
<comment type="similarity">
    <text evidence="4">Belongs to the mandelate racemase/muconate lactonizing enzyme family. MenC type 1 subfamily.</text>
</comment>
<sequence length="370" mass="39492">MTERKPGRHALLPPDSVTPGELDLEPLRAQDRLGLLTGIDRAVVYDIPLRTRFRGLLRRDGLLLHGPAGWGEAAPFWDYGAAASAPWLASALEQAQGRSMDGQPLPEPRRHAIQVNLTVPEIDAVAAHALVQQSGCTTVKVKVAGSQSALRDDLARLEAVRAALGTGGAIRIDVNGAWDLETARTCLPLMDQAAGGLEYVEQPCRATADLARLRRETDVPIAADESIRLAPDPLEVVRQEAADVAVLKTAPLGGVNAALRLAEQLGLPVVVSSALDTSVGLHAGLQLATALPRLDHACGLGTISLLRQDVAVPSLTAKDGVLPLRRLRVSRNLLPAVLADAEVTTRWQTRLGHILDALRTRLDKLDKAGR</sequence>
<dbReference type="CDD" id="cd03320">
    <property type="entry name" value="OSBS"/>
    <property type="match status" value="1"/>
</dbReference>
<dbReference type="Proteomes" id="UP000595895">
    <property type="component" value="Chromosome"/>
</dbReference>
<comment type="function">
    <text evidence="4">Converts 2-succinyl-6-hydroxy-2,4-cyclohexadiene-1-carboxylate (SHCHC) to 2-succinylbenzoate (OSB).</text>
</comment>
<dbReference type="Pfam" id="PF18374">
    <property type="entry name" value="Enolase_like_N"/>
    <property type="match status" value="1"/>
</dbReference>
<evidence type="ECO:0000259" key="6">
    <source>
        <dbReference type="SMART" id="SM00922"/>
    </source>
</evidence>
<comment type="pathway">
    <text evidence="4">Quinol/quinone metabolism; menaquinone biosynthesis.</text>
</comment>
<evidence type="ECO:0000256" key="2">
    <source>
        <dbReference type="ARBA" id="ARBA00022842"/>
    </source>
</evidence>
<gene>
    <name evidence="4" type="primary">menC</name>
    <name evidence="7" type="ORF">JG540_08405</name>
</gene>
<dbReference type="AlphaFoldDB" id="A0A7T7M8V4"/>
<evidence type="ECO:0000256" key="4">
    <source>
        <dbReference type="HAMAP-Rule" id="MF_00470"/>
    </source>
</evidence>
<reference evidence="7 8" key="1">
    <citation type="submission" date="2020-12" db="EMBL/GenBank/DDBJ databases">
        <authorList>
            <person name="Zhou J."/>
        </authorList>
    </citation>
    <scope>NUCLEOTIDE SEQUENCE [LARGE SCALE GENOMIC DNA]</scope>
    <source>
        <strain evidence="7 8">CCUG 61299</strain>
    </source>
</reference>
<accession>A0A7T7M8V4</accession>
<comment type="pathway">
    <text evidence="4">Quinol/quinone metabolism; 1,4-dihydroxy-2-naphthoate biosynthesis; 1,4-dihydroxy-2-naphthoate from chorismate: step 4/7.</text>
</comment>
<dbReference type="NCBIfam" id="NF002782">
    <property type="entry name" value="PRK02901.1"/>
    <property type="match status" value="1"/>
</dbReference>
<dbReference type="InterPro" id="IPR029065">
    <property type="entry name" value="Enolase_C-like"/>
</dbReference>
<dbReference type="PANTHER" id="PTHR48073">
    <property type="entry name" value="O-SUCCINYLBENZOATE SYNTHASE-RELATED"/>
    <property type="match status" value="1"/>
</dbReference>
<dbReference type="InterPro" id="IPR010196">
    <property type="entry name" value="OSB_synthase_MenC1"/>
</dbReference>
<dbReference type="HAMAP" id="MF_00470">
    <property type="entry name" value="MenC_1"/>
    <property type="match status" value="1"/>
</dbReference>
<dbReference type="InterPro" id="IPR013342">
    <property type="entry name" value="Mandelate_racemase_C"/>
</dbReference>
<feature type="active site" description="Proton donor" evidence="4">
    <location>
        <position position="142"/>
    </location>
</feature>
<evidence type="ECO:0000256" key="5">
    <source>
        <dbReference type="SAM" id="MobiDB-lite"/>
    </source>
</evidence>
<comment type="cofactor">
    <cofactor evidence="4">
        <name>a divalent metal cation</name>
        <dbReference type="ChEBI" id="CHEBI:60240"/>
    </cofactor>
</comment>
<dbReference type="RefSeq" id="WP_200275315.1">
    <property type="nucleotide sequence ID" value="NZ_CP066802.1"/>
</dbReference>
<comment type="catalytic activity">
    <reaction evidence="4">
        <text>(1R,6R)-6-hydroxy-2-succinyl-cyclohexa-2,4-diene-1-carboxylate = 2-succinylbenzoate + H2O</text>
        <dbReference type="Rhea" id="RHEA:10196"/>
        <dbReference type="ChEBI" id="CHEBI:15377"/>
        <dbReference type="ChEBI" id="CHEBI:18325"/>
        <dbReference type="ChEBI" id="CHEBI:58689"/>
        <dbReference type="EC" id="4.2.1.113"/>
    </reaction>
</comment>
<evidence type="ECO:0000313" key="7">
    <source>
        <dbReference type="EMBL" id="QQM67053.1"/>
    </source>
</evidence>
<feature type="active site" description="Proton acceptor" evidence="4">
    <location>
        <position position="248"/>
    </location>
</feature>
<keyword evidence="4" id="KW-0474">Menaquinone biosynthesis</keyword>
<dbReference type="PANTHER" id="PTHR48073:SF2">
    <property type="entry name" value="O-SUCCINYLBENZOATE SYNTHASE"/>
    <property type="match status" value="1"/>
</dbReference>
<keyword evidence="1 4" id="KW-0479">Metal-binding</keyword>
<dbReference type="UniPathway" id="UPA01057">
    <property type="reaction ID" value="UER00165"/>
</dbReference>
<dbReference type="EMBL" id="CP066802">
    <property type="protein sequence ID" value="QQM67053.1"/>
    <property type="molecule type" value="Genomic_DNA"/>
</dbReference>
<dbReference type="GO" id="GO:0000287">
    <property type="term" value="F:magnesium ion binding"/>
    <property type="evidence" value="ECO:0007669"/>
    <property type="project" value="UniProtKB-UniRule"/>
</dbReference>
<dbReference type="KEGG" id="awe:JG540_08405"/>
<keyword evidence="3 4" id="KW-0456">Lyase</keyword>
<keyword evidence="8" id="KW-1185">Reference proteome</keyword>
<dbReference type="Gene3D" id="3.20.20.120">
    <property type="entry name" value="Enolase-like C-terminal domain"/>
    <property type="match status" value="1"/>
</dbReference>
<feature type="region of interest" description="Disordered" evidence="5">
    <location>
        <begin position="1"/>
        <end position="22"/>
    </location>
</feature>
<protein>
    <recommendedName>
        <fullName evidence="4">o-succinylbenzoate synthase</fullName>
        <shortName evidence="4">OSB synthase</shortName>
        <shortName evidence="4">OSBS</shortName>
        <ecNumber evidence="4">4.2.1.113</ecNumber>
    </recommendedName>
    <alternativeName>
        <fullName evidence="4">4-(2'-carboxyphenyl)-4-oxybutyric acid synthase</fullName>
    </alternativeName>
    <alternativeName>
        <fullName evidence="4">o-succinylbenzoic acid synthase</fullName>
    </alternativeName>
</protein>
<dbReference type="SFLD" id="SFLDG00180">
    <property type="entry name" value="muconate_cycloisomerase"/>
    <property type="match status" value="1"/>
</dbReference>
<dbReference type="SMART" id="SM00922">
    <property type="entry name" value="MR_MLE"/>
    <property type="match status" value="1"/>
</dbReference>
<evidence type="ECO:0000313" key="8">
    <source>
        <dbReference type="Proteomes" id="UP000595895"/>
    </source>
</evidence>
<evidence type="ECO:0000256" key="1">
    <source>
        <dbReference type="ARBA" id="ARBA00022723"/>
    </source>
</evidence>
<proteinExistence type="inferred from homology"/>
<dbReference type="GO" id="GO:0009234">
    <property type="term" value="P:menaquinone biosynthetic process"/>
    <property type="evidence" value="ECO:0007669"/>
    <property type="project" value="UniProtKB-UniRule"/>
</dbReference>
<dbReference type="GO" id="GO:0043748">
    <property type="term" value="F:O-succinylbenzoate synthase activity"/>
    <property type="evidence" value="ECO:0007669"/>
    <property type="project" value="UniProtKB-EC"/>
</dbReference>
<feature type="binding site" evidence="4">
    <location>
        <position position="224"/>
    </location>
    <ligand>
        <name>Mg(2+)</name>
        <dbReference type="ChEBI" id="CHEBI:18420"/>
    </ligand>
</feature>
<dbReference type="SFLD" id="SFLDF00009">
    <property type="entry name" value="o-succinylbenzoate_synthase"/>
    <property type="match status" value="1"/>
</dbReference>
<dbReference type="Pfam" id="PF13378">
    <property type="entry name" value="MR_MLE_C"/>
    <property type="match status" value="1"/>
</dbReference>
<feature type="domain" description="Mandelate racemase/muconate lactonizing enzyme C-terminal" evidence="6">
    <location>
        <begin position="120"/>
        <end position="220"/>
    </location>
</feature>
<dbReference type="SFLD" id="SFLDS00001">
    <property type="entry name" value="Enolase"/>
    <property type="match status" value="1"/>
</dbReference>
<dbReference type="SUPFAM" id="SSF51604">
    <property type="entry name" value="Enolase C-terminal domain-like"/>
    <property type="match status" value="1"/>
</dbReference>
<evidence type="ECO:0000256" key="3">
    <source>
        <dbReference type="ARBA" id="ARBA00023239"/>
    </source>
</evidence>
<dbReference type="InterPro" id="IPR036849">
    <property type="entry name" value="Enolase-like_C_sf"/>
</dbReference>